<evidence type="ECO:0000313" key="8">
    <source>
        <dbReference type="Proteomes" id="UP001597083"/>
    </source>
</evidence>
<protein>
    <submittedName>
        <fullName evidence="7">TetR/AcrR family transcriptional regulator</fullName>
    </submittedName>
</protein>
<evidence type="ECO:0000313" key="7">
    <source>
        <dbReference type="EMBL" id="MFD0855805.1"/>
    </source>
</evidence>
<dbReference type="InterPro" id="IPR001647">
    <property type="entry name" value="HTH_TetR"/>
</dbReference>
<dbReference type="Proteomes" id="UP001597083">
    <property type="component" value="Unassembled WGS sequence"/>
</dbReference>
<reference evidence="8" key="1">
    <citation type="journal article" date="2019" name="Int. J. Syst. Evol. Microbiol.">
        <title>The Global Catalogue of Microorganisms (GCM) 10K type strain sequencing project: providing services to taxonomists for standard genome sequencing and annotation.</title>
        <authorList>
            <consortium name="The Broad Institute Genomics Platform"/>
            <consortium name="The Broad Institute Genome Sequencing Center for Infectious Disease"/>
            <person name="Wu L."/>
            <person name="Ma J."/>
        </authorList>
    </citation>
    <scope>NUCLEOTIDE SEQUENCE [LARGE SCALE GENOMIC DNA]</scope>
    <source>
        <strain evidence="8">JCM 31696</strain>
    </source>
</reference>
<keyword evidence="3 5" id="KW-0238">DNA-binding</keyword>
<comment type="caution">
    <text evidence="7">The sequence shown here is derived from an EMBL/GenBank/DDBJ whole genome shotgun (WGS) entry which is preliminary data.</text>
</comment>
<evidence type="ECO:0000256" key="1">
    <source>
        <dbReference type="ARBA" id="ARBA00022491"/>
    </source>
</evidence>
<accession>A0ABW3CNI1</accession>
<name>A0ABW3CNI1_9ACTN</name>
<keyword evidence="8" id="KW-1185">Reference proteome</keyword>
<dbReference type="PANTHER" id="PTHR47506:SF1">
    <property type="entry name" value="HTH-TYPE TRANSCRIPTIONAL REGULATOR YJDC"/>
    <property type="match status" value="1"/>
</dbReference>
<dbReference type="InterPro" id="IPR036271">
    <property type="entry name" value="Tet_transcr_reg_TetR-rel_C_sf"/>
</dbReference>
<keyword evidence="1" id="KW-0678">Repressor</keyword>
<keyword evidence="2" id="KW-0805">Transcription regulation</keyword>
<dbReference type="InterPro" id="IPR009057">
    <property type="entry name" value="Homeodomain-like_sf"/>
</dbReference>
<dbReference type="PANTHER" id="PTHR47506">
    <property type="entry name" value="TRANSCRIPTIONAL REGULATORY PROTEIN"/>
    <property type="match status" value="1"/>
</dbReference>
<dbReference type="PRINTS" id="PR00455">
    <property type="entry name" value="HTHTETR"/>
</dbReference>
<evidence type="ECO:0000256" key="3">
    <source>
        <dbReference type="ARBA" id="ARBA00023125"/>
    </source>
</evidence>
<dbReference type="InterPro" id="IPR039538">
    <property type="entry name" value="BetI_C"/>
</dbReference>
<proteinExistence type="predicted"/>
<evidence type="ECO:0000256" key="4">
    <source>
        <dbReference type="ARBA" id="ARBA00023163"/>
    </source>
</evidence>
<dbReference type="Pfam" id="PF00440">
    <property type="entry name" value="TetR_N"/>
    <property type="match status" value="1"/>
</dbReference>
<evidence type="ECO:0000256" key="2">
    <source>
        <dbReference type="ARBA" id="ARBA00023015"/>
    </source>
</evidence>
<keyword evidence="4" id="KW-0804">Transcription</keyword>
<feature type="domain" description="HTH tetR-type" evidence="6">
    <location>
        <begin position="14"/>
        <end position="74"/>
    </location>
</feature>
<sequence>MAPEAVRGPYAKSAAIRRRVVEACVDAFSQSGFYGATMKDISKRAGISYTGLLHHFPRKEDLLLAVLEFRSERSTQMMEAAGALDHTGHPLEALRGILAVTADNALNPGLLELHCVIAGEATSPEHPAHAYYTDRYHKLRRFFTAVFTVLAERGQLRSPIAPATLATMTIALLNGLQVQWLHDRDSVDVEGSMRAFLIGVVPALGE</sequence>
<feature type="DNA-binding region" description="H-T-H motif" evidence="5">
    <location>
        <begin position="37"/>
        <end position="56"/>
    </location>
</feature>
<evidence type="ECO:0000259" key="6">
    <source>
        <dbReference type="PROSITE" id="PS50977"/>
    </source>
</evidence>
<dbReference type="EMBL" id="JBHTIR010003797">
    <property type="protein sequence ID" value="MFD0855805.1"/>
    <property type="molecule type" value="Genomic_DNA"/>
</dbReference>
<organism evidence="7 8">
    <name type="scientific">Actinomadura adrarensis</name>
    <dbReference type="NCBI Taxonomy" id="1819600"/>
    <lineage>
        <taxon>Bacteria</taxon>
        <taxon>Bacillati</taxon>
        <taxon>Actinomycetota</taxon>
        <taxon>Actinomycetes</taxon>
        <taxon>Streptosporangiales</taxon>
        <taxon>Thermomonosporaceae</taxon>
        <taxon>Actinomadura</taxon>
    </lineage>
</organism>
<dbReference type="Pfam" id="PF13977">
    <property type="entry name" value="TetR_C_6"/>
    <property type="match status" value="1"/>
</dbReference>
<gene>
    <name evidence="7" type="ORF">ACFQ07_26420</name>
</gene>
<dbReference type="PROSITE" id="PS50977">
    <property type="entry name" value="HTH_TETR_2"/>
    <property type="match status" value="1"/>
</dbReference>
<dbReference type="Gene3D" id="1.10.357.10">
    <property type="entry name" value="Tetracycline Repressor, domain 2"/>
    <property type="match status" value="1"/>
</dbReference>
<dbReference type="SUPFAM" id="SSF46689">
    <property type="entry name" value="Homeodomain-like"/>
    <property type="match status" value="1"/>
</dbReference>
<evidence type="ECO:0000256" key="5">
    <source>
        <dbReference type="PROSITE-ProRule" id="PRU00335"/>
    </source>
</evidence>
<dbReference type="SUPFAM" id="SSF48498">
    <property type="entry name" value="Tetracyclin repressor-like, C-terminal domain"/>
    <property type="match status" value="1"/>
</dbReference>